<comment type="caution">
    <text evidence="1">The sequence shown here is derived from an EMBL/GenBank/DDBJ whole genome shotgun (WGS) entry which is preliminary data.</text>
</comment>
<name>A0ABS2GLB3_9FIRM</name>
<evidence type="ECO:0000313" key="1">
    <source>
        <dbReference type="EMBL" id="MBM6922504.1"/>
    </source>
</evidence>
<dbReference type="RefSeq" id="WP_204719471.1">
    <property type="nucleotide sequence ID" value="NZ_JACSNR010000001.1"/>
</dbReference>
<accession>A0ABS2GLB3</accession>
<protein>
    <submittedName>
        <fullName evidence="1">Uncharacterized protein</fullName>
    </submittedName>
</protein>
<evidence type="ECO:0000313" key="2">
    <source>
        <dbReference type="Proteomes" id="UP000724149"/>
    </source>
</evidence>
<sequence length="65" mass="7204">MQDFPPKWKDQAEKAEKITEKLQKGIKKGLTKCGGGYNGLTATDFQSTGKFVDCFTEKFLGGKQT</sequence>
<dbReference type="EMBL" id="JACSNR010000001">
    <property type="protein sequence ID" value="MBM6922504.1"/>
    <property type="molecule type" value="Genomic_DNA"/>
</dbReference>
<gene>
    <name evidence="1" type="ORF">H9X81_02185</name>
</gene>
<dbReference type="Proteomes" id="UP000724149">
    <property type="component" value="Unassembled WGS sequence"/>
</dbReference>
<keyword evidence="2" id="KW-1185">Reference proteome</keyword>
<reference evidence="1 2" key="1">
    <citation type="journal article" date="2021" name="Sci. Rep.">
        <title>The distribution of antibiotic resistance genes in chicken gut microbiota commensals.</title>
        <authorList>
            <person name="Juricova H."/>
            <person name="Matiasovicova J."/>
            <person name="Kubasova T."/>
            <person name="Cejkova D."/>
            <person name="Rychlik I."/>
        </authorList>
    </citation>
    <scope>NUCLEOTIDE SEQUENCE [LARGE SCALE GENOMIC DNA]</scope>
    <source>
        <strain evidence="1 2">An564</strain>
    </source>
</reference>
<proteinExistence type="predicted"/>
<organism evidence="1 2">
    <name type="scientific">Hydrogenoanaerobacterium saccharovorans</name>
    <dbReference type="NCBI Taxonomy" id="474960"/>
    <lineage>
        <taxon>Bacteria</taxon>
        <taxon>Bacillati</taxon>
        <taxon>Bacillota</taxon>
        <taxon>Clostridia</taxon>
        <taxon>Eubacteriales</taxon>
        <taxon>Oscillospiraceae</taxon>
        <taxon>Hydrogenoanaerobacterium</taxon>
    </lineage>
</organism>